<comment type="caution">
    <text evidence="1">The sequence shown here is derived from an EMBL/GenBank/DDBJ whole genome shotgun (WGS) entry which is preliminary data.</text>
</comment>
<evidence type="ECO:0000313" key="1">
    <source>
        <dbReference type="EMBL" id="GCC42770.1"/>
    </source>
</evidence>
<dbReference type="EMBL" id="BEZZ01087350">
    <property type="protein sequence ID" value="GCC42770.1"/>
    <property type="molecule type" value="Genomic_DNA"/>
</dbReference>
<name>A0A401TJE1_CHIPU</name>
<protein>
    <submittedName>
        <fullName evidence="1">Uncharacterized protein</fullName>
    </submittedName>
</protein>
<feature type="non-terminal residue" evidence="1">
    <location>
        <position position="48"/>
    </location>
</feature>
<gene>
    <name evidence="1" type="ORF">chiPu_0026789</name>
</gene>
<evidence type="ECO:0000313" key="2">
    <source>
        <dbReference type="Proteomes" id="UP000287033"/>
    </source>
</evidence>
<accession>A0A401TJE1</accession>
<keyword evidence="2" id="KW-1185">Reference proteome</keyword>
<dbReference type="Proteomes" id="UP000287033">
    <property type="component" value="Unassembled WGS sequence"/>
</dbReference>
<organism evidence="1 2">
    <name type="scientific">Chiloscyllium punctatum</name>
    <name type="common">Brownbanded bambooshark</name>
    <name type="synonym">Hemiscyllium punctatum</name>
    <dbReference type="NCBI Taxonomy" id="137246"/>
    <lineage>
        <taxon>Eukaryota</taxon>
        <taxon>Metazoa</taxon>
        <taxon>Chordata</taxon>
        <taxon>Craniata</taxon>
        <taxon>Vertebrata</taxon>
        <taxon>Chondrichthyes</taxon>
        <taxon>Elasmobranchii</taxon>
        <taxon>Galeomorphii</taxon>
        <taxon>Galeoidea</taxon>
        <taxon>Orectolobiformes</taxon>
        <taxon>Hemiscylliidae</taxon>
        <taxon>Chiloscyllium</taxon>
    </lineage>
</organism>
<dbReference type="AlphaFoldDB" id="A0A401TJE1"/>
<sequence length="48" mass="4854">MRNAPGPFMASGLDASALIPIGWCVVGVLPSLSGTSVLSPPPPCTRCE</sequence>
<reference evidence="1 2" key="1">
    <citation type="journal article" date="2018" name="Nat. Ecol. Evol.">
        <title>Shark genomes provide insights into elasmobranch evolution and the origin of vertebrates.</title>
        <authorList>
            <person name="Hara Y"/>
            <person name="Yamaguchi K"/>
            <person name="Onimaru K"/>
            <person name="Kadota M"/>
            <person name="Koyanagi M"/>
            <person name="Keeley SD"/>
            <person name="Tatsumi K"/>
            <person name="Tanaka K"/>
            <person name="Motone F"/>
            <person name="Kageyama Y"/>
            <person name="Nozu R"/>
            <person name="Adachi N"/>
            <person name="Nishimura O"/>
            <person name="Nakagawa R"/>
            <person name="Tanegashima C"/>
            <person name="Kiyatake I"/>
            <person name="Matsumoto R"/>
            <person name="Murakumo K"/>
            <person name="Nishida K"/>
            <person name="Terakita A"/>
            <person name="Kuratani S"/>
            <person name="Sato K"/>
            <person name="Hyodo S Kuraku.S."/>
        </authorList>
    </citation>
    <scope>NUCLEOTIDE SEQUENCE [LARGE SCALE GENOMIC DNA]</scope>
</reference>
<proteinExistence type="predicted"/>